<reference evidence="11" key="1">
    <citation type="submission" date="2018-10" db="EMBL/GenBank/DDBJ databases">
        <title>Hidden diversity of soil giant viruses.</title>
        <authorList>
            <person name="Schulz F."/>
            <person name="Alteio L."/>
            <person name="Goudeau D."/>
            <person name="Ryan E.M."/>
            <person name="Malmstrom R.R."/>
            <person name="Blanchard J."/>
            <person name="Woyke T."/>
        </authorList>
    </citation>
    <scope>NUCLEOTIDE SEQUENCE</scope>
    <source>
        <strain evidence="11">SYV1</strain>
    </source>
</reference>
<organism evidence="11">
    <name type="scientific">Sylvanvirus sp</name>
    <dbReference type="NCBI Taxonomy" id="2487774"/>
    <lineage>
        <taxon>Viruses</taxon>
    </lineage>
</organism>
<evidence type="ECO:0000256" key="3">
    <source>
        <dbReference type="ARBA" id="ARBA00010015"/>
    </source>
</evidence>
<comment type="similarity">
    <text evidence="2">Belongs to the asfivirus EP364R family.</text>
</comment>
<dbReference type="InterPro" id="IPR011335">
    <property type="entry name" value="Restrct_endonuc-II-like"/>
</dbReference>
<accession>A0A3G5AGV7</accession>
<evidence type="ECO:0000256" key="5">
    <source>
        <dbReference type="ARBA" id="ARBA00022763"/>
    </source>
</evidence>
<keyword evidence="6" id="KW-0233">DNA recombination</keyword>
<dbReference type="InterPro" id="IPR042530">
    <property type="entry name" value="EME1/EME2_C"/>
</dbReference>
<evidence type="ECO:0000256" key="9">
    <source>
        <dbReference type="SAM" id="MobiDB-lite"/>
    </source>
</evidence>
<dbReference type="GO" id="GO:0003677">
    <property type="term" value="F:DNA binding"/>
    <property type="evidence" value="ECO:0007669"/>
    <property type="project" value="InterPro"/>
</dbReference>
<dbReference type="Gene3D" id="1.10.150.670">
    <property type="entry name" value="Crossover junction endonuclease EME1, DNA-binding domain"/>
    <property type="match status" value="1"/>
</dbReference>
<keyword evidence="7" id="KW-0234">DNA repair</keyword>
<dbReference type="EMBL" id="MK072507">
    <property type="protein sequence ID" value="AYV86417.1"/>
    <property type="molecule type" value="Genomic_DNA"/>
</dbReference>
<evidence type="ECO:0000256" key="2">
    <source>
        <dbReference type="ARBA" id="ARBA00008322"/>
    </source>
</evidence>
<evidence type="ECO:0000256" key="4">
    <source>
        <dbReference type="ARBA" id="ARBA00015502"/>
    </source>
</evidence>
<evidence type="ECO:0000256" key="7">
    <source>
        <dbReference type="ARBA" id="ARBA00023204"/>
    </source>
</evidence>
<dbReference type="Pfam" id="PF02732">
    <property type="entry name" value="ERCC4"/>
    <property type="match status" value="1"/>
</dbReference>
<dbReference type="GO" id="GO:0004518">
    <property type="term" value="F:nuclease activity"/>
    <property type="evidence" value="ECO:0007669"/>
    <property type="project" value="InterPro"/>
</dbReference>
<name>A0A3G5AGV7_9VIRU</name>
<proteinExistence type="inferred from homology"/>
<comment type="function">
    <text evidence="8">Plays a role in the inhibition of type I interferon signaling pathway. Mechanistically, specifically interacts with 2',3'-cGAMP and cleaves it via its phosphodiesterase activity. In turn, prevents 2',3'-cGAMP interaction with host ER-resident STING1 leading to inhibition of downstream signaling pathway and type I interferon production.</text>
</comment>
<feature type="region of interest" description="Disordered" evidence="9">
    <location>
        <begin position="262"/>
        <end position="298"/>
    </location>
</feature>
<dbReference type="SUPFAM" id="SSF52980">
    <property type="entry name" value="Restriction endonuclease-like"/>
    <property type="match status" value="1"/>
</dbReference>
<protein>
    <recommendedName>
        <fullName evidence="4">ERCC4 domain-containing protein EP364R</fullName>
    </recommendedName>
</protein>
<feature type="compositionally biased region" description="Low complexity" evidence="9">
    <location>
        <begin position="262"/>
        <end position="292"/>
    </location>
</feature>
<gene>
    <name evidence="11" type="ORF">Sylvanvirus1_13</name>
</gene>
<sequence length="436" mass="49929">MDELTLLETLYGHRNVSQLSWFDQVLLPEVMPLYAQVCTLGDECKKYNIEFRWDGREKKNMKTVLSTLPMGRLQSEDEGDYRLLIGGHLFMPIERKLTPDLLGSIGHRSNMQQAKMSTLCVPHDHKFYLIEQVSKSTWKQYINHQGESKGLRALMGARVNLIFRNNFRVLETQSILDTFFLFLMLIQKAVEHRGILEQRMNAWRVSDSWNTYLKSLTMEELFIRSQRSTYLWWKQTPEEGGKEATVNIKLSKSNELDILNDLNESNDLSDSNDSNQPNQSNSESSSSNIRNETQMAEQWTSAVKHQHRMKKRKVEQQASDQLATLLSSGTGLCVIQNPWIMQLSQIPKMGLAKAQAVAALYPTLVTFVHAAEDDRAGTWKQLSDLNVDSKFDKFKEGSTSNATRRLGPAMATSLLTWVGLTYEKPVKAKKTKLNKE</sequence>
<evidence type="ECO:0000256" key="6">
    <source>
        <dbReference type="ARBA" id="ARBA00023172"/>
    </source>
</evidence>
<comment type="cofactor">
    <cofactor evidence="1">
        <name>Mg(2+)</name>
        <dbReference type="ChEBI" id="CHEBI:18420"/>
    </cofactor>
</comment>
<evidence type="ECO:0000313" key="11">
    <source>
        <dbReference type="EMBL" id="AYV86417.1"/>
    </source>
</evidence>
<dbReference type="Gene3D" id="3.40.50.10130">
    <property type="match status" value="1"/>
</dbReference>
<keyword evidence="5" id="KW-0227">DNA damage</keyword>
<dbReference type="GO" id="GO:0006310">
    <property type="term" value="P:DNA recombination"/>
    <property type="evidence" value="ECO:0007669"/>
    <property type="project" value="UniProtKB-KW"/>
</dbReference>
<evidence type="ECO:0000256" key="1">
    <source>
        <dbReference type="ARBA" id="ARBA00001946"/>
    </source>
</evidence>
<feature type="domain" description="ERCC4" evidence="10">
    <location>
        <begin position="56"/>
        <end position="179"/>
    </location>
</feature>
<dbReference type="InterPro" id="IPR006166">
    <property type="entry name" value="ERCC4_domain"/>
</dbReference>
<comment type="similarity">
    <text evidence="3">Belongs to the XPF family.</text>
</comment>
<evidence type="ECO:0000256" key="8">
    <source>
        <dbReference type="ARBA" id="ARBA00034463"/>
    </source>
</evidence>
<evidence type="ECO:0000259" key="10">
    <source>
        <dbReference type="Pfam" id="PF02732"/>
    </source>
</evidence>
<dbReference type="GO" id="GO:0006281">
    <property type="term" value="P:DNA repair"/>
    <property type="evidence" value="ECO:0007669"/>
    <property type="project" value="UniProtKB-KW"/>
</dbReference>